<dbReference type="RefSeq" id="XP_031863353.1">
    <property type="nucleotide sequence ID" value="XM_032002416.1"/>
</dbReference>
<evidence type="ECO:0000313" key="2">
    <source>
        <dbReference type="Proteomes" id="UP000322225"/>
    </source>
</evidence>
<dbReference type="GeneID" id="43586529"/>
<dbReference type="OrthoDB" id="420422at2759"/>
<dbReference type="AlphaFoldDB" id="A0A5M6CAF3"/>
<proteinExistence type="predicted"/>
<dbReference type="KEGG" id="ksn:43586529"/>
<dbReference type="Proteomes" id="UP000322225">
    <property type="component" value="Chromosome 3"/>
</dbReference>
<reference evidence="1" key="1">
    <citation type="submission" date="2017-08" db="EMBL/GenBank/DDBJ databases">
        <authorList>
            <person name="Cuomo C."/>
            <person name="Billmyre B."/>
            <person name="Heitman J."/>
        </authorList>
    </citation>
    <scope>NUCLEOTIDE SEQUENCE</scope>
    <source>
        <strain evidence="1">CBS 12478</strain>
    </source>
</reference>
<dbReference type="EMBL" id="CP144053">
    <property type="protein sequence ID" value="WWD17209.1"/>
    <property type="molecule type" value="Genomic_DNA"/>
</dbReference>
<dbReference type="Gene3D" id="3.40.50.300">
    <property type="entry name" value="P-loop containing nucleotide triphosphate hydrolases"/>
    <property type="match status" value="1"/>
</dbReference>
<evidence type="ECO:0000313" key="1">
    <source>
        <dbReference type="EMBL" id="WWD17209.1"/>
    </source>
</evidence>
<name>A0A5M6CAF3_9TREE</name>
<protein>
    <submittedName>
        <fullName evidence="1">Uncharacterized protein</fullName>
    </submittedName>
</protein>
<dbReference type="InterPro" id="IPR027417">
    <property type="entry name" value="P-loop_NTPase"/>
</dbReference>
<reference evidence="1" key="2">
    <citation type="submission" date="2024-01" db="EMBL/GenBank/DDBJ databases">
        <title>Comparative genomics of Cryptococcus and Kwoniella reveals pathogenesis evolution and contrasting modes of karyotype evolution via chromosome fusion or intercentromeric recombination.</title>
        <authorList>
            <person name="Coelho M.A."/>
            <person name="David-Palma M."/>
            <person name="Shea T."/>
            <person name="Bowers K."/>
            <person name="McGinley-Smith S."/>
            <person name="Mohammad A.W."/>
            <person name="Gnirke A."/>
            <person name="Yurkov A.M."/>
            <person name="Nowrousian M."/>
            <person name="Sun S."/>
            <person name="Cuomo C.A."/>
            <person name="Heitman J."/>
        </authorList>
    </citation>
    <scope>NUCLEOTIDE SEQUENCE</scope>
    <source>
        <strain evidence="1">CBS 12478</strain>
    </source>
</reference>
<gene>
    <name evidence="1" type="ORF">CI109_101647</name>
</gene>
<organism evidence="1 2">
    <name type="scientific">Kwoniella shandongensis</name>
    <dbReference type="NCBI Taxonomy" id="1734106"/>
    <lineage>
        <taxon>Eukaryota</taxon>
        <taxon>Fungi</taxon>
        <taxon>Dikarya</taxon>
        <taxon>Basidiomycota</taxon>
        <taxon>Agaricomycotina</taxon>
        <taxon>Tremellomycetes</taxon>
        <taxon>Tremellales</taxon>
        <taxon>Cryptococcaceae</taxon>
        <taxon>Kwoniella</taxon>
    </lineage>
</organism>
<keyword evidence="2" id="KW-1185">Reference proteome</keyword>
<accession>A0A5M6CAF3</accession>
<dbReference type="SUPFAM" id="SSF52540">
    <property type="entry name" value="P-loop containing nucleoside triphosphate hydrolases"/>
    <property type="match status" value="1"/>
</dbReference>
<sequence length="395" mass="42571">MSGTQRPAQVVTTEGLLKDIGTGTAAELIMAVRYNTSPPGPTFIPPLDELILEGRPHPGGSSLQRGDLVELVGGSGSGKTSFLIFQLLTTLLPASLAPTPPSLLPIPIGGRSQHATLIQPYTHRSLIPSLRRSMRSHILSVHPTAGRSTIDDIIKESLGRFRVYRIKPRWKEVALCLRHILDGLSAMATGTGGGEREGGVDLLVIDGLGDAYYPTRWTDEERGKRTGSGGGGGTGKVVGADEVGMREVMQGIGRVRKDLGSVVMISVQGLRTSRETQPFFLSHLPSPYPQPFSPQHDDNTNHALVRSSPTHWPLNIQITLTGPVRTLQYPGETTLVDALREKVKSEQQEQEGSRGRRYEGLVRMEGVNGGLVGTRGGGKFGFRISDEGVQVWGEA</sequence>